<evidence type="ECO:0000313" key="3">
    <source>
        <dbReference type="EMBL" id="SDK38304.1"/>
    </source>
</evidence>
<dbReference type="Gene3D" id="3.20.20.100">
    <property type="entry name" value="NADP-dependent oxidoreductase domain"/>
    <property type="match status" value="1"/>
</dbReference>
<evidence type="ECO:0000256" key="1">
    <source>
        <dbReference type="ARBA" id="ARBA00023002"/>
    </source>
</evidence>
<dbReference type="InterPro" id="IPR018170">
    <property type="entry name" value="Aldo/ket_reductase_CS"/>
</dbReference>
<sequence length="322" mass="34254">MEPRRLGRTDIEISPIGLGCMQFAGTANYARLMINPIGQETATSVVRAALDGGVTWFDTAEMYGNGRSEQALAAALKECGAVPGQVAVATKWTPYLRTAASITRTIGDRLNHLGGHPVALHQIHMPTGSLSSIPAQLKAMAGLVHAGQVRAVGVSNFSARQLRLAHRALAAEGVTLAANQVRISLLHRNVERDGVLRAARELGVTLIAYSPLEGGVLTGRYHEDPALARSAPPARRFFSRSVLSAQGLERTRPLIEAMRRIADGYGATVSQVALNWLITRYGDTVVAIPGASKPRQATEVAGAMGFALTEAELGRLDELSLP</sequence>
<dbReference type="PRINTS" id="PR00069">
    <property type="entry name" value="ALDKETRDTASE"/>
</dbReference>
<dbReference type="SUPFAM" id="SSF51430">
    <property type="entry name" value="NAD(P)-linked oxidoreductase"/>
    <property type="match status" value="1"/>
</dbReference>
<evidence type="ECO:0000313" key="4">
    <source>
        <dbReference type="Proteomes" id="UP000199202"/>
    </source>
</evidence>
<dbReference type="STRING" id="633440.SAMN05421869_115248"/>
<accession>A0A1G9BGV4</accession>
<dbReference type="PANTHER" id="PTHR43364">
    <property type="entry name" value="NADH-SPECIFIC METHYLGLYOXAL REDUCTASE-RELATED"/>
    <property type="match status" value="1"/>
</dbReference>
<dbReference type="PANTHER" id="PTHR43364:SF4">
    <property type="entry name" value="NAD(P)-LINKED OXIDOREDUCTASE SUPERFAMILY PROTEIN"/>
    <property type="match status" value="1"/>
</dbReference>
<protein>
    <submittedName>
        <fullName evidence="3">Predicted oxidoreductase</fullName>
    </submittedName>
</protein>
<dbReference type="PROSITE" id="PS00062">
    <property type="entry name" value="ALDOKETO_REDUCTASE_2"/>
    <property type="match status" value="1"/>
</dbReference>
<dbReference type="RefSeq" id="WP_090939806.1">
    <property type="nucleotide sequence ID" value="NZ_FNDJ01000015.1"/>
</dbReference>
<proteinExistence type="predicted"/>
<keyword evidence="4" id="KW-1185">Reference proteome</keyword>
<dbReference type="AlphaFoldDB" id="A0A1G9BGV4"/>
<dbReference type="Proteomes" id="UP000199202">
    <property type="component" value="Unassembled WGS sequence"/>
</dbReference>
<name>A0A1G9BGV4_9ACTN</name>
<organism evidence="3 4">
    <name type="scientific">Nonomuraea jiangxiensis</name>
    <dbReference type="NCBI Taxonomy" id="633440"/>
    <lineage>
        <taxon>Bacteria</taxon>
        <taxon>Bacillati</taxon>
        <taxon>Actinomycetota</taxon>
        <taxon>Actinomycetes</taxon>
        <taxon>Streptosporangiales</taxon>
        <taxon>Streptosporangiaceae</taxon>
        <taxon>Nonomuraea</taxon>
    </lineage>
</organism>
<dbReference type="InterPro" id="IPR050523">
    <property type="entry name" value="AKR_Detox_Biosynth"/>
</dbReference>
<keyword evidence="1" id="KW-0560">Oxidoreductase</keyword>
<gene>
    <name evidence="3" type="ORF">SAMN05421869_115248</name>
</gene>
<dbReference type="Pfam" id="PF00248">
    <property type="entry name" value="Aldo_ket_red"/>
    <property type="match status" value="1"/>
</dbReference>
<dbReference type="EMBL" id="FNDJ01000015">
    <property type="protein sequence ID" value="SDK38304.1"/>
    <property type="molecule type" value="Genomic_DNA"/>
</dbReference>
<evidence type="ECO:0000259" key="2">
    <source>
        <dbReference type="Pfam" id="PF00248"/>
    </source>
</evidence>
<reference evidence="3 4" key="1">
    <citation type="submission" date="2016-10" db="EMBL/GenBank/DDBJ databases">
        <authorList>
            <person name="de Groot N.N."/>
        </authorList>
    </citation>
    <scope>NUCLEOTIDE SEQUENCE [LARGE SCALE GENOMIC DNA]</scope>
    <source>
        <strain evidence="3 4">CGMCC 4.6533</strain>
    </source>
</reference>
<feature type="domain" description="NADP-dependent oxidoreductase" evidence="2">
    <location>
        <begin position="15"/>
        <end position="319"/>
    </location>
</feature>
<dbReference type="InterPro" id="IPR036812">
    <property type="entry name" value="NAD(P)_OxRdtase_dom_sf"/>
</dbReference>
<dbReference type="InterPro" id="IPR023210">
    <property type="entry name" value="NADP_OxRdtase_dom"/>
</dbReference>
<dbReference type="OrthoDB" id="9768793at2"/>
<dbReference type="InterPro" id="IPR020471">
    <property type="entry name" value="AKR"/>
</dbReference>
<dbReference type="GO" id="GO:0016491">
    <property type="term" value="F:oxidoreductase activity"/>
    <property type="evidence" value="ECO:0007669"/>
    <property type="project" value="UniProtKB-KW"/>
</dbReference>